<feature type="transmembrane region" description="Helical" evidence="2">
    <location>
        <begin position="48"/>
        <end position="72"/>
    </location>
</feature>
<gene>
    <name evidence="3" type="ordered locus">MCRO_0466</name>
</gene>
<feature type="transmembrane region" description="Helical" evidence="2">
    <location>
        <begin position="228"/>
        <end position="251"/>
    </location>
</feature>
<sequence>MLVPQPYIAMGILTIILFFMFFFISLIQFTKSSTGENRAEFFSKLKKSIPAIALIFLLPVIFFLAISLLNLFEILLKMVLGGKLNVAERIYKSLCPTETIRKEWDINASGFDVLDKNAYSKLNWGEGLVAFTSIFFAVFFVLSLLFKQTLTVFIKSFEQYFLFILAPFVSATILLDNGKKFSEWKQLFLSKTFAIYSIVLVQNVFILLFIPLIDYMSQNNPLSDNSSIKFITILAIIAGSTAAGFALEQLISKMIGEDMSVKGMAPGLSKAATFATGAVAGALTSGAGLIASKGIKPLAGKAGSSVMSGLRSANTALIAKRTGASFNHVKTLQNLKRSAKLDGTWNKDRKKTYNEMTKLLGKTDNDSLKNQSQLRKNWIKQGEAKPKTATQKEKELINKNKQKKAKEKEDKTFNEAIKKISKMK</sequence>
<dbReference type="NCBIfam" id="NF045889">
    <property type="entry name" value="ICE_Mbov_0396_TM"/>
    <property type="match status" value="1"/>
</dbReference>
<evidence type="ECO:0000313" key="4">
    <source>
        <dbReference type="Proteomes" id="UP000001845"/>
    </source>
</evidence>
<feature type="transmembrane region" description="Helical" evidence="2">
    <location>
        <begin position="6"/>
        <end position="27"/>
    </location>
</feature>
<keyword evidence="2" id="KW-1133">Transmembrane helix</keyword>
<keyword evidence="2" id="KW-0472">Membrane</keyword>
<dbReference type="AlphaFoldDB" id="D5E5P9"/>
<reference evidence="4" key="1">
    <citation type="submission" date="2010-03" db="EMBL/GenBank/DDBJ databases">
        <title>The complete genome of Mycoplasma crocodyli MP145.</title>
        <authorList>
            <person name="Glass J.I."/>
            <person name="Durkin A.S."/>
            <person name="Hostetler J."/>
            <person name="Jackson J."/>
            <person name="Johnson J."/>
            <person name="May M.A."/>
            <person name="Paralanov V."/>
            <person name="Radune D."/>
            <person name="Szczypinski B."/>
            <person name="Brown D.R."/>
        </authorList>
    </citation>
    <scope>NUCLEOTIDE SEQUENCE [LARGE SCALE GENOMIC DNA]</scope>
    <source>
        <strain evidence="4">ATCC 51981 / MP145</strain>
    </source>
</reference>
<feature type="region of interest" description="Disordered" evidence="1">
    <location>
        <begin position="377"/>
        <end position="410"/>
    </location>
</feature>
<feature type="transmembrane region" description="Helical" evidence="2">
    <location>
        <begin position="157"/>
        <end position="175"/>
    </location>
</feature>
<name>D5E5P9_MYCCM</name>
<dbReference type="STRING" id="512564.MCRO_0466"/>
<reference key="2">
    <citation type="submission" date="2010-03" db="EMBL/GenBank/DDBJ databases">
        <authorList>
            <person name="Ma Z."/>
            <person name="Wang X."/>
            <person name="Liu H."/>
        </authorList>
    </citation>
    <scope>NUCLEOTIDE SEQUENCE</scope>
    <source>
        <strain>MP145</strain>
    </source>
</reference>
<evidence type="ECO:0000256" key="2">
    <source>
        <dbReference type="SAM" id="Phobius"/>
    </source>
</evidence>
<keyword evidence="2" id="KW-0812">Transmembrane</keyword>
<feature type="compositionally biased region" description="Basic and acidic residues" evidence="1">
    <location>
        <begin position="382"/>
        <end position="398"/>
    </location>
</feature>
<dbReference type="HOGENOM" id="CLU_646926_0_0_14"/>
<evidence type="ECO:0000256" key="1">
    <source>
        <dbReference type="SAM" id="MobiDB-lite"/>
    </source>
</evidence>
<dbReference type="KEGG" id="mcd:MCRO_0466"/>
<dbReference type="EMBL" id="CP001991">
    <property type="protein sequence ID" value="ADE20035.1"/>
    <property type="molecule type" value="Genomic_DNA"/>
</dbReference>
<keyword evidence="4" id="KW-1185">Reference proteome</keyword>
<protein>
    <submittedName>
        <fullName evidence="3">Putative membrane protein</fullName>
    </submittedName>
</protein>
<feature type="transmembrane region" description="Helical" evidence="2">
    <location>
        <begin position="195"/>
        <end position="216"/>
    </location>
</feature>
<dbReference type="Proteomes" id="UP000001845">
    <property type="component" value="Chromosome"/>
</dbReference>
<reference evidence="3 4" key="3">
    <citation type="journal article" date="2011" name="J. Bacteriol.">
        <title>Genome sequences of Mycoplasma alligatoris A21JP2T and Mycoplasma crocodyli MP145T.</title>
        <authorList>
            <person name="Brown D.R."/>
            <person name="Farmerie W.G."/>
            <person name="May M."/>
            <person name="Benders G.A."/>
            <person name="Durkin A.S."/>
            <person name="Hlavinka K."/>
            <person name="Hostetler J."/>
            <person name="Jackson J."/>
            <person name="Johnson J."/>
            <person name="Miller R.H."/>
            <person name="Paralanov V."/>
            <person name="Radune D."/>
            <person name="Szczypinski B."/>
            <person name="Glass J.I."/>
        </authorList>
    </citation>
    <scope>NUCLEOTIDE SEQUENCE [LARGE SCALE GENOMIC DNA]</scope>
    <source>
        <strain evidence="4">ATCC 51981 / MP145</strain>
    </source>
</reference>
<proteinExistence type="predicted"/>
<accession>D5E5P9</accession>
<evidence type="ECO:0000313" key="3">
    <source>
        <dbReference type="EMBL" id="ADE20035.1"/>
    </source>
</evidence>
<dbReference type="NCBIfam" id="NF045848">
    <property type="entry name" value="MMCAP2_0566_fam"/>
    <property type="match status" value="1"/>
</dbReference>
<organism evidence="3 4">
    <name type="scientific">Mycoplasma crocodyli (strain ATCC 51981 / MP145)</name>
    <dbReference type="NCBI Taxonomy" id="512564"/>
    <lineage>
        <taxon>Bacteria</taxon>
        <taxon>Bacillati</taxon>
        <taxon>Mycoplasmatota</taxon>
        <taxon>Mollicutes</taxon>
        <taxon>Mycoplasmataceae</taxon>
        <taxon>Mycoplasma</taxon>
    </lineage>
</organism>
<feature type="transmembrane region" description="Helical" evidence="2">
    <location>
        <begin position="127"/>
        <end position="145"/>
    </location>
</feature>